<dbReference type="Proteomes" id="UP000319142">
    <property type="component" value="Unassembled WGS sequence"/>
</dbReference>
<dbReference type="EMBL" id="VMRX01000028">
    <property type="protein sequence ID" value="TVT32829.1"/>
    <property type="molecule type" value="Genomic_DNA"/>
</dbReference>
<evidence type="ECO:0000313" key="2">
    <source>
        <dbReference type="EMBL" id="TVT32829.1"/>
    </source>
</evidence>
<proteinExistence type="predicted"/>
<organism evidence="2 3">
    <name type="scientific">Marinobacter vinifirmus</name>
    <dbReference type="NCBI Taxonomy" id="355591"/>
    <lineage>
        <taxon>Bacteria</taxon>
        <taxon>Pseudomonadati</taxon>
        <taxon>Pseudomonadota</taxon>
        <taxon>Gammaproteobacteria</taxon>
        <taxon>Pseudomonadales</taxon>
        <taxon>Marinobacteraceae</taxon>
        <taxon>Marinobacter</taxon>
    </lineage>
</organism>
<name>A0A558B8J2_9GAMM</name>
<dbReference type="RefSeq" id="WP_273133748.1">
    <property type="nucleotide sequence ID" value="NZ_VMRX01000028.1"/>
</dbReference>
<protein>
    <submittedName>
        <fullName evidence="2">Uncharacterized protein</fullName>
    </submittedName>
</protein>
<accession>A0A558B8J2</accession>
<comment type="caution">
    <text evidence="2">The sequence shown here is derived from an EMBL/GenBank/DDBJ whole genome shotgun (WGS) entry which is preliminary data.</text>
</comment>
<gene>
    <name evidence="2" type="ORF">FHK81_10650</name>
</gene>
<dbReference type="AlphaFoldDB" id="A0A558B8J2"/>
<feature type="region of interest" description="Disordered" evidence="1">
    <location>
        <begin position="50"/>
        <end position="71"/>
    </location>
</feature>
<reference evidence="2 3" key="1">
    <citation type="submission" date="2019-07" db="EMBL/GenBank/DDBJ databases">
        <title>The pathways for chlorine oxyanion respiration interact through the shared metabolite chlorate.</title>
        <authorList>
            <person name="Barnum T.P."/>
            <person name="Cheng Y."/>
            <person name="Hill K.A."/>
            <person name="Lucas L.N."/>
            <person name="Carlson H.K."/>
            <person name="Coates J.D."/>
        </authorList>
    </citation>
    <scope>NUCLEOTIDE SEQUENCE [LARGE SCALE GENOMIC DNA]</scope>
    <source>
        <strain evidence="2">UCB</strain>
    </source>
</reference>
<evidence type="ECO:0000313" key="3">
    <source>
        <dbReference type="Proteomes" id="UP000319142"/>
    </source>
</evidence>
<sequence length="134" mass="14762">MTAQTYTRRENARRAAIAAGIPKELVKITVHKTPYEVRFGWDAKEAPVTTCQPEAKPAPKPKVERPEQNGVKRPAAGGVCAAIWDYLDGHPTCTAKQIREAASEYGWNVNNAMCELYTWRKFNGISGRGKASAS</sequence>
<evidence type="ECO:0000256" key="1">
    <source>
        <dbReference type="SAM" id="MobiDB-lite"/>
    </source>
</evidence>